<keyword evidence="3" id="KW-1185">Reference proteome</keyword>
<evidence type="ECO:0000313" key="3">
    <source>
        <dbReference type="Proteomes" id="UP000054995"/>
    </source>
</evidence>
<sequence>MKLFFKMMTKRKTFQVDDDHKFSTGAVLQNWIFAIVNVRTLRPALSKREKANFHHPEHPNFEGRNKDDQ</sequence>
<dbReference type="AlphaFoldDB" id="A0A0V1F8N4"/>
<dbReference type="Proteomes" id="UP000054995">
    <property type="component" value="Unassembled WGS sequence"/>
</dbReference>
<accession>A0A0V1F8N4</accession>
<proteinExistence type="predicted"/>
<feature type="region of interest" description="Disordered" evidence="1">
    <location>
        <begin position="48"/>
        <end position="69"/>
    </location>
</feature>
<dbReference type="EMBL" id="JYDT01000215">
    <property type="protein sequence ID" value="KRY81619.1"/>
    <property type="molecule type" value="Genomic_DNA"/>
</dbReference>
<gene>
    <name evidence="2" type="ORF">T4D_6875</name>
</gene>
<reference evidence="2 3" key="1">
    <citation type="submission" date="2015-01" db="EMBL/GenBank/DDBJ databases">
        <title>Evolution of Trichinella species and genotypes.</title>
        <authorList>
            <person name="Korhonen P.K."/>
            <person name="Edoardo P."/>
            <person name="Giuseppe L.R."/>
            <person name="Gasser R.B."/>
        </authorList>
    </citation>
    <scope>NUCLEOTIDE SEQUENCE [LARGE SCALE GENOMIC DNA]</scope>
    <source>
        <strain evidence="2">ISS470</strain>
    </source>
</reference>
<evidence type="ECO:0000313" key="2">
    <source>
        <dbReference type="EMBL" id="KRY81619.1"/>
    </source>
</evidence>
<name>A0A0V1F8N4_TRIPS</name>
<protein>
    <submittedName>
        <fullName evidence="2">Uncharacterized protein</fullName>
    </submittedName>
</protein>
<evidence type="ECO:0000256" key="1">
    <source>
        <dbReference type="SAM" id="MobiDB-lite"/>
    </source>
</evidence>
<organism evidence="2 3">
    <name type="scientific">Trichinella pseudospiralis</name>
    <name type="common">Parasitic roundworm</name>
    <dbReference type="NCBI Taxonomy" id="6337"/>
    <lineage>
        <taxon>Eukaryota</taxon>
        <taxon>Metazoa</taxon>
        <taxon>Ecdysozoa</taxon>
        <taxon>Nematoda</taxon>
        <taxon>Enoplea</taxon>
        <taxon>Dorylaimia</taxon>
        <taxon>Trichinellida</taxon>
        <taxon>Trichinellidae</taxon>
        <taxon>Trichinella</taxon>
    </lineage>
</organism>
<comment type="caution">
    <text evidence="2">The sequence shown here is derived from an EMBL/GenBank/DDBJ whole genome shotgun (WGS) entry which is preliminary data.</text>
</comment>